<gene>
    <name evidence="1" type="ORF">LOY88_005811</name>
</gene>
<dbReference type="EMBL" id="JALBCA010000113">
    <property type="protein sequence ID" value="KAI2382664.1"/>
    <property type="molecule type" value="Genomic_DNA"/>
</dbReference>
<sequence length="534" mass="59297">MSISASSSYPAHTQGSPTPLPPEKVFPIQIGSELFRLSGASIASDAPSYFSQFFEEQLRQNGENSTDIIFDRETIRTSLSFLRMLNFIVVGSSGKWALMSSNNLTAVSVPRLISQLFECEIFIQIGDRHFQIPRDIFSNPGDSPNFFSLGFAVFFATPGEVFPGLERQGLLRPPAITPPIVSNRSGEVFAELLHMLRGYPIQIRNEQHRVELLRDCRYFHLRGLEQKLIPHEISYNLKHDRSEILIRLEDIRPSGIQLAFDGSSPSLSGDSGGWVQYARPFVDDDHYELIVEIGGENTRVDLESKRAEFYGTTKTRVSSLLQLISSKTTIPRKTSEQLQNGGSINSPSTTPRGSPMFSGGVTILIDPDADIIVDGERCDSHDRPITGGTGACGPYDESLWATDFDETNCGTFPNLGVLPSDPDLTPQSFQREIKTGQPIFRPGSERERPQSPIGHPQLRHAQFGRPSRKRKRGESEGGRHTWIVRKGQWRLSLQGSSEAGAGGVEVVFVAVKLDVYAQQKSRNRRRGFLDSTGS</sequence>
<accession>A0ACB8UPR4</accession>
<protein>
    <submittedName>
        <fullName evidence="1">Uncharacterized protein</fullName>
    </submittedName>
</protein>
<evidence type="ECO:0000313" key="1">
    <source>
        <dbReference type="EMBL" id="KAI2382664.1"/>
    </source>
</evidence>
<proteinExistence type="predicted"/>
<reference evidence="1" key="1">
    <citation type="journal article" date="2022" name="bioRxiv">
        <title>Population genetic analysis of Ophidiomyces ophidiicola, the causative agent of snake fungal disease, indicates recent introductions to the USA.</title>
        <authorList>
            <person name="Ladner J.T."/>
            <person name="Palmer J.M."/>
            <person name="Ettinger C.L."/>
            <person name="Stajich J.E."/>
            <person name="Farrell T.M."/>
            <person name="Glorioso B.M."/>
            <person name="Lawson B."/>
            <person name="Price S.J."/>
            <person name="Stengle A.G."/>
            <person name="Grear D.A."/>
            <person name="Lorch J.M."/>
        </authorList>
    </citation>
    <scope>NUCLEOTIDE SEQUENCE</scope>
    <source>
        <strain evidence="1">NWHC 24266-5</strain>
    </source>
</reference>
<organism evidence="1">
    <name type="scientific">Ophidiomyces ophidiicola</name>
    <dbReference type="NCBI Taxonomy" id="1387563"/>
    <lineage>
        <taxon>Eukaryota</taxon>
        <taxon>Fungi</taxon>
        <taxon>Dikarya</taxon>
        <taxon>Ascomycota</taxon>
        <taxon>Pezizomycotina</taxon>
        <taxon>Eurotiomycetes</taxon>
        <taxon>Eurotiomycetidae</taxon>
        <taxon>Onygenales</taxon>
        <taxon>Onygenaceae</taxon>
        <taxon>Ophidiomyces</taxon>
    </lineage>
</organism>
<name>A0ACB8UPR4_9EURO</name>
<comment type="caution">
    <text evidence="1">The sequence shown here is derived from an EMBL/GenBank/DDBJ whole genome shotgun (WGS) entry which is preliminary data.</text>
</comment>